<organism evidence="3 4">
    <name type="scientific">Novipirellula herctigrandis</name>
    <dbReference type="NCBI Taxonomy" id="2527986"/>
    <lineage>
        <taxon>Bacteria</taxon>
        <taxon>Pseudomonadati</taxon>
        <taxon>Planctomycetota</taxon>
        <taxon>Planctomycetia</taxon>
        <taxon>Pirellulales</taxon>
        <taxon>Pirellulaceae</taxon>
        <taxon>Novipirellula</taxon>
    </lineage>
</organism>
<dbReference type="InterPro" id="IPR025164">
    <property type="entry name" value="Toastrack_DUF4097"/>
</dbReference>
<reference evidence="3 4" key="1">
    <citation type="submission" date="2019-02" db="EMBL/GenBank/DDBJ databases">
        <title>Deep-cultivation of Planctomycetes and their phenomic and genomic characterization uncovers novel biology.</title>
        <authorList>
            <person name="Wiegand S."/>
            <person name="Jogler M."/>
            <person name="Boedeker C."/>
            <person name="Pinto D."/>
            <person name="Vollmers J."/>
            <person name="Rivas-Marin E."/>
            <person name="Kohn T."/>
            <person name="Peeters S.H."/>
            <person name="Heuer A."/>
            <person name="Rast P."/>
            <person name="Oberbeckmann S."/>
            <person name="Bunk B."/>
            <person name="Jeske O."/>
            <person name="Meyerdierks A."/>
            <person name="Storesund J.E."/>
            <person name="Kallscheuer N."/>
            <person name="Luecker S."/>
            <person name="Lage O.M."/>
            <person name="Pohl T."/>
            <person name="Merkel B.J."/>
            <person name="Hornburger P."/>
            <person name="Mueller R.-W."/>
            <person name="Bruemmer F."/>
            <person name="Labrenz M."/>
            <person name="Spormann A.M."/>
            <person name="Op Den Camp H."/>
            <person name="Overmann J."/>
            <person name="Amann R."/>
            <person name="Jetten M.S.M."/>
            <person name="Mascher T."/>
            <person name="Medema M.H."/>
            <person name="Devos D.P."/>
            <person name="Kaster A.-K."/>
            <person name="Ovreas L."/>
            <person name="Rohde M."/>
            <person name="Galperin M.Y."/>
            <person name="Jogler C."/>
        </authorList>
    </citation>
    <scope>NUCLEOTIDE SEQUENCE [LARGE SCALE GENOMIC DNA]</scope>
    <source>
        <strain evidence="3 4">CA13</strain>
    </source>
</reference>
<dbReference type="Pfam" id="PF13349">
    <property type="entry name" value="DUF4097"/>
    <property type="match status" value="1"/>
</dbReference>
<keyword evidence="1" id="KW-0812">Transmembrane</keyword>
<proteinExistence type="predicted"/>
<dbReference type="OrthoDB" id="275851at2"/>
<dbReference type="Proteomes" id="UP000315010">
    <property type="component" value="Unassembled WGS sequence"/>
</dbReference>
<dbReference type="PROSITE" id="PS51257">
    <property type="entry name" value="PROKAR_LIPOPROTEIN"/>
    <property type="match status" value="1"/>
</dbReference>
<gene>
    <name evidence="3" type="ORF">CA13_40980</name>
</gene>
<feature type="transmembrane region" description="Helical" evidence="1">
    <location>
        <begin position="6"/>
        <end position="28"/>
    </location>
</feature>
<protein>
    <recommendedName>
        <fullName evidence="2">DUF4097 domain-containing protein</fullName>
    </recommendedName>
</protein>
<dbReference type="AlphaFoldDB" id="A0A5C5Z611"/>
<accession>A0A5C5Z611</accession>
<evidence type="ECO:0000256" key="1">
    <source>
        <dbReference type="SAM" id="Phobius"/>
    </source>
</evidence>
<feature type="domain" description="DUF4097" evidence="2">
    <location>
        <begin position="50"/>
        <end position="236"/>
    </location>
</feature>
<keyword evidence="1" id="KW-0472">Membrane</keyword>
<keyword evidence="1" id="KW-1133">Transmembrane helix</keyword>
<evidence type="ECO:0000313" key="4">
    <source>
        <dbReference type="Proteomes" id="UP000315010"/>
    </source>
</evidence>
<name>A0A5C5Z611_9BACT</name>
<evidence type="ECO:0000259" key="2">
    <source>
        <dbReference type="Pfam" id="PF13349"/>
    </source>
</evidence>
<keyword evidence="4" id="KW-1185">Reference proteome</keyword>
<dbReference type="RefSeq" id="WP_146399250.1">
    <property type="nucleotide sequence ID" value="NZ_SJPJ01000001.1"/>
</dbReference>
<evidence type="ECO:0000313" key="3">
    <source>
        <dbReference type="EMBL" id="TWT82635.1"/>
    </source>
</evidence>
<comment type="caution">
    <text evidence="3">The sequence shown here is derived from an EMBL/GenBank/DDBJ whole genome shotgun (WGS) entry which is preliminary data.</text>
</comment>
<dbReference type="EMBL" id="SJPJ01000001">
    <property type="protein sequence ID" value="TWT82635.1"/>
    <property type="molecule type" value="Genomic_DNA"/>
</dbReference>
<sequence>MKLSGVATHATIFTFMIACSGCGFIPGLRMEQAKRHESLSVPIPASGECSIRTQNGNISCVTGNVDKIQVEADYIARGYSVEEAQEDVKEISLEHNDRDGIAEITVIIPKGISGGASLTVTLPRSSALNLATSNGAIDVDGVSGGVQAKSNNGSVRVVNATGEINIQTSNGKLTIEGNALTNVRAKTSNGSVTMTGQLSAGDHEIRTSNGSIEVELRGGVAEVTASTSNGKVTANGEKVKSGSSFRLGSGDEPARLLLSTSNGAIRTTSVEVIQVTAEKY</sequence>